<protein>
    <submittedName>
        <fullName evidence="1">Uncharacterized protein</fullName>
    </submittedName>
</protein>
<dbReference type="EMBL" id="PVTE01000025">
    <property type="protein sequence ID" value="PRY29820.1"/>
    <property type="molecule type" value="Genomic_DNA"/>
</dbReference>
<evidence type="ECO:0000313" key="1">
    <source>
        <dbReference type="EMBL" id="PRY29820.1"/>
    </source>
</evidence>
<organism evidence="1 2">
    <name type="scientific">Spirosoma oryzae</name>
    <dbReference type="NCBI Taxonomy" id="1469603"/>
    <lineage>
        <taxon>Bacteria</taxon>
        <taxon>Pseudomonadati</taxon>
        <taxon>Bacteroidota</taxon>
        <taxon>Cytophagia</taxon>
        <taxon>Cytophagales</taxon>
        <taxon>Cytophagaceae</taxon>
        <taxon>Spirosoma</taxon>
    </lineage>
</organism>
<keyword evidence="2" id="KW-1185">Reference proteome</keyword>
<gene>
    <name evidence="1" type="ORF">CLV58_12582</name>
</gene>
<comment type="caution">
    <text evidence="1">The sequence shown here is derived from an EMBL/GenBank/DDBJ whole genome shotgun (WGS) entry which is preliminary data.</text>
</comment>
<sequence length="378" mass="39635">MNDDLQPLIPQTSFETTDPVVAAPASAPVAAPVTTAPAAPIAATPAAEPAAPANDAAPLITSAPAEEPSAGAIIATTAEPTADAAPAATEATPDPVTIATGENPFDSIDFDEMETVAPAATPAATAEQTQYDLIAQTLGLEKAPTSADEARAALDAEVNRRMAVAGSDPIRQIDAMLALDNESLVRGAMLQTKSPYQTDEMVNALVDDMITSGQIETMAAQIRQQLTTNRGVKEVEISGQVAQQQQQQQEAQRQYEASRREGQQKVTEAIVGLKDPMGRAYPERIQNAITNYILQPGEDGISGYMAAFMAMPPEWHAQMAAQLHPKIGPVLTQQMAQRQQMAGQSNLLKELEHSTPDNGAGGAASTGPKVVGSDAFTF</sequence>
<evidence type="ECO:0000313" key="2">
    <source>
        <dbReference type="Proteomes" id="UP000238375"/>
    </source>
</evidence>
<dbReference type="RefSeq" id="WP_106140099.1">
    <property type="nucleotide sequence ID" value="NZ_PVTE01000025.1"/>
</dbReference>
<reference evidence="1 2" key="1">
    <citation type="submission" date="2018-03" db="EMBL/GenBank/DDBJ databases">
        <title>Genomic Encyclopedia of Archaeal and Bacterial Type Strains, Phase II (KMG-II): from individual species to whole genera.</title>
        <authorList>
            <person name="Goeker M."/>
        </authorList>
    </citation>
    <scope>NUCLEOTIDE SEQUENCE [LARGE SCALE GENOMIC DNA]</scope>
    <source>
        <strain evidence="1 2">DSM 28354</strain>
    </source>
</reference>
<accession>A0A2T0S8R8</accession>
<name>A0A2T0S8R8_9BACT</name>
<dbReference type="Proteomes" id="UP000238375">
    <property type="component" value="Unassembled WGS sequence"/>
</dbReference>
<dbReference type="AlphaFoldDB" id="A0A2T0S8R8"/>
<proteinExistence type="predicted"/>